<organism evidence="3 4">
    <name type="scientific">Adineta ricciae</name>
    <name type="common">Rotifer</name>
    <dbReference type="NCBI Taxonomy" id="249248"/>
    <lineage>
        <taxon>Eukaryota</taxon>
        <taxon>Metazoa</taxon>
        <taxon>Spiralia</taxon>
        <taxon>Gnathifera</taxon>
        <taxon>Rotifera</taxon>
        <taxon>Eurotatoria</taxon>
        <taxon>Bdelloidea</taxon>
        <taxon>Adinetida</taxon>
        <taxon>Adinetidae</taxon>
        <taxon>Adineta</taxon>
    </lineage>
</organism>
<gene>
    <name evidence="3" type="ORF">XAT740_LOCUS51079</name>
</gene>
<feature type="compositionally biased region" description="Basic and acidic residues" evidence="1">
    <location>
        <begin position="209"/>
        <end position="223"/>
    </location>
</feature>
<protein>
    <recommendedName>
        <fullName evidence="2">RAI1-like domain-containing protein</fullName>
    </recommendedName>
</protein>
<accession>A0A816CN88</accession>
<feature type="domain" description="RAI1-like" evidence="2">
    <location>
        <begin position="3"/>
        <end position="120"/>
    </location>
</feature>
<evidence type="ECO:0000259" key="2">
    <source>
        <dbReference type="Pfam" id="PF08652"/>
    </source>
</evidence>
<sequence>EGTIGNLRTLISAETDAVFDHEDPVELKCSYKDHLADDRRSDVWLQAFLSGVERIVFGQYTGADELARLDGEIRIIHVEPLIEEIAKNTLISTLHEVLQFLSERVNENQVYLLSRRFDRRAGRHGVYLYTVGDQDRIRLTFIRRETFDEVNNTNPVITQQMSTTSEDPQAANYEEDYDYSSSSRSTPDVASELRGSYFEEKRTKRQKLQSKELRLSEKLQKTG</sequence>
<feature type="non-terminal residue" evidence="3">
    <location>
        <position position="1"/>
    </location>
</feature>
<feature type="region of interest" description="Disordered" evidence="1">
    <location>
        <begin position="153"/>
        <end position="223"/>
    </location>
</feature>
<dbReference type="InterPro" id="IPR013961">
    <property type="entry name" value="RAI1"/>
</dbReference>
<evidence type="ECO:0000313" key="3">
    <source>
        <dbReference type="EMBL" id="CAF1627281.1"/>
    </source>
</evidence>
<reference evidence="3" key="1">
    <citation type="submission" date="2021-02" db="EMBL/GenBank/DDBJ databases">
        <authorList>
            <person name="Nowell W R."/>
        </authorList>
    </citation>
    <scope>NUCLEOTIDE SEQUENCE</scope>
</reference>
<keyword evidence="4" id="KW-1185">Reference proteome</keyword>
<proteinExistence type="predicted"/>
<evidence type="ECO:0000313" key="4">
    <source>
        <dbReference type="Proteomes" id="UP000663828"/>
    </source>
</evidence>
<dbReference type="AlphaFoldDB" id="A0A816CN88"/>
<name>A0A816CN88_ADIRI</name>
<comment type="caution">
    <text evidence="3">The sequence shown here is derived from an EMBL/GenBank/DDBJ whole genome shotgun (WGS) entry which is preliminary data.</text>
</comment>
<dbReference type="Proteomes" id="UP000663828">
    <property type="component" value="Unassembled WGS sequence"/>
</dbReference>
<dbReference type="EMBL" id="CAJNOR010008020">
    <property type="protein sequence ID" value="CAF1627281.1"/>
    <property type="molecule type" value="Genomic_DNA"/>
</dbReference>
<dbReference type="Pfam" id="PF08652">
    <property type="entry name" value="RAI1"/>
    <property type="match status" value="1"/>
</dbReference>
<feature type="compositionally biased region" description="Polar residues" evidence="1">
    <location>
        <begin position="153"/>
        <end position="167"/>
    </location>
</feature>
<evidence type="ECO:0000256" key="1">
    <source>
        <dbReference type="SAM" id="MobiDB-lite"/>
    </source>
</evidence>